<sequence>MATISHNSIIAYFKDLQEKLIGLEDFFRIDLAEIKGAFRSDASFPCLVVESHESDLGKSKPNQSVNDRTFAFTVYFNPENGNFDEQNEMLDLSEAFGYKIIARMRHDATIKNHILFNRFKVSEVKNHKVGPVFNERLYGYRFTGEITAQQPLIVSPDDWTDIDLICS</sequence>
<keyword evidence="2" id="KW-1185">Reference proteome</keyword>
<dbReference type="EMBL" id="MT732473">
    <property type="protein sequence ID" value="QQV91394.1"/>
    <property type="molecule type" value="Genomic_DNA"/>
</dbReference>
<gene>
    <name evidence="1" type="ORF">Leef1_3</name>
</gene>
<evidence type="ECO:0000313" key="1">
    <source>
        <dbReference type="EMBL" id="QQV91394.1"/>
    </source>
</evidence>
<reference evidence="1" key="1">
    <citation type="submission" date="2020-07" db="EMBL/GenBank/DDBJ databases">
        <title>Highly diverse flavobacterial phages as mortality factor during North Sea spring blooms.</title>
        <authorList>
            <person name="Bartlau N."/>
            <person name="Wichels A."/>
            <person name="Krohne G."/>
            <person name="Adriaenssens E.M."/>
            <person name="Heins A."/>
            <person name="Fuchs B.M."/>
            <person name="Amann R."/>
            <person name="Moraru C."/>
        </authorList>
    </citation>
    <scope>NUCLEOTIDE SEQUENCE</scope>
</reference>
<organism evidence="1 2">
    <name type="scientific">Polaribacter phage Leef_1</name>
    <dbReference type="NCBI Taxonomy" id="2745684"/>
    <lineage>
        <taxon>Viruses</taxon>
        <taxon>Duplodnaviria</taxon>
        <taxon>Heunggongvirae</taxon>
        <taxon>Uroviricota</taxon>
        <taxon>Caudoviricetes</taxon>
        <taxon>Helgolandviridae</taxon>
        <taxon>Leefvirus</taxon>
        <taxon>Leefvirus Leef</taxon>
    </lineage>
</organism>
<dbReference type="Proteomes" id="UP000693839">
    <property type="component" value="Segment"/>
</dbReference>
<proteinExistence type="predicted"/>
<name>A0A8E4ZGE4_9CAUD</name>
<evidence type="ECO:0000313" key="2">
    <source>
        <dbReference type="Proteomes" id="UP000693839"/>
    </source>
</evidence>
<accession>A0A8E4ZGE4</accession>
<protein>
    <submittedName>
        <fullName evidence="1">Uncharacterized protein</fullName>
    </submittedName>
</protein>